<feature type="compositionally biased region" description="Basic and acidic residues" evidence="1">
    <location>
        <begin position="15"/>
        <end position="41"/>
    </location>
</feature>
<feature type="region of interest" description="Disordered" evidence="1">
    <location>
        <begin position="104"/>
        <end position="130"/>
    </location>
</feature>
<dbReference type="HOGENOM" id="CLU_1941101_0_0_1"/>
<feature type="region of interest" description="Disordered" evidence="1">
    <location>
        <begin position="14"/>
        <end position="60"/>
    </location>
</feature>
<dbReference type="Proteomes" id="UP000011750">
    <property type="component" value="Unassembled WGS sequence"/>
</dbReference>
<sequence>MSIDSSYWCRLTPTIEHRPTPTTEHRSTSTSEHRSGSDKTVRIQSHLDFAARHPHPPNLARVKRDNIDRQQYNGIDREQQKCSDQQPPISYRVRLPDFDAHCLKDSRNPSQTSVCLKTTEKISQQSAEAP</sequence>
<protein>
    <submittedName>
        <fullName evidence="2">Uncharacterized protein</fullName>
    </submittedName>
</protein>
<evidence type="ECO:0000313" key="2">
    <source>
        <dbReference type="EnsemblPlants" id="Bra040950.1-P"/>
    </source>
</evidence>
<dbReference type="Gramene" id="Bra040950.1">
    <property type="protein sequence ID" value="Bra040950.1-P"/>
    <property type="gene ID" value="Bra040950"/>
</dbReference>
<evidence type="ECO:0000256" key="1">
    <source>
        <dbReference type="SAM" id="MobiDB-lite"/>
    </source>
</evidence>
<reference evidence="2" key="3">
    <citation type="submission" date="2023-03" db="UniProtKB">
        <authorList>
            <consortium name="EnsemblPlants"/>
        </authorList>
    </citation>
    <scope>IDENTIFICATION</scope>
    <source>
        <strain evidence="2">cv. Chiifu-401-42</strain>
    </source>
</reference>
<dbReference type="EnsemblPlants" id="Bra040950.1">
    <property type="protein sequence ID" value="Bra040950.1-P"/>
    <property type="gene ID" value="Bra040950"/>
</dbReference>
<reference evidence="3" key="1">
    <citation type="journal article" date="2011" name="Nat. Genet.">
        <title>The genome of the mesopolyploid crop species Brassica rapa.</title>
        <authorList>
            <consortium name="Brassica rapa Genome Sequencing Project Consortium"/>
            <person name="Wang X."/>
            <person name="Wang H."/>
            <person name="Wang J."/>
            <person name="Sun R."/>
            <person name="Wu J."/>
            <person name="Liu S."/>
            <person name="Bai Y."/>
            <person name="Mun J.H."/>
            <person name="Bancroft I."/>
            <person name="Cheng F."/>
            <person name="Huang S."/>
            <person name="Li X."/>
            <person name="Hua W."/>
            <person name="Wang J."/>
            <person name="Wang X."/>
            <person name="Freeling M."/>
            <person name="Pires J.C."/>
            <person name="Paterson A.H."/>
            <person name="Chalhoub B."/>
            <person name="Wang B."/>
            <person name="Hayward A."/>
            <person name="Sharpe A.G."/>
            <person name="Park B.S."/>
            <person name="Weisshaar B."/>
            <person name="Liu B."/>
            <person name="Li B."/>
            <person name="Liu B."/>
            <person name="Tong C."/>
            <person name="Song C."/>
            <person name="Duran C."/>
            <person name="Peng C."/>
            <person name="Geng C."/>
            <person name="Koh C."/>
            <person name="Lin C."/>
            <person name="Edwards D."/>
            <person name="Mu D."/>
            <person name="Shen D."/>
            <person name="Soumpourou E."/>
            <person name="Li F."/>
            <person name="Fraser F."/>
            <person name="Conant G."/>
            <person name="Lassalle G."/>
            <person name="King G.J."/>
            <person name="Bonnema G."/>
            <person name="Tang H."/>
            <person name="Wang H."/>
            <person name="Belcram H."/>
            <person name="Zhou H."/>
            <person name="Hirakawa H."/>
            <person name="Abe H."/>
            <person name="Guo H."/>
            <person name="Wang H."/>
            <person name="Jin H."/>
            <person name="Parkin I.A."/>
            <person name="Batley J."/>
            <person name="Kim J.S."/>
            <person name="Just J."/>
            <person name="Li J."/>
            <person name="Xu J."/>
            <person name="Deng J."/>
            <person name="Kim J.A."/>
            <person name="Li J."/>
            <person name="Yu J."/>
            <person name="Meng J."/>
            <person name="Wang J."/>
            <person name="Min J."/>
            <person name="Poulain J."/>
            <person name="Wang J."/>
            <person name="Hatakeyama K."/>
            <person name="Wu K."/>
            <person name="Wang L."/>
            <person name="Fang L."/>
            <person name="Trick M."/>
            <person name="Links M.G."/>
            <person name="Zhao M."/>
            <person name="Jin M."/>
            <person name="Ramchiary N."/>
            <person name="Drou N."/>
            <person name="Berkman P.J."/>
            <person name="Cai Q."/>
            <person name="Huang Q."/>
            <person name="Li R."/>
            <person name="Tabata S."/>
            <person name="Cheng S."/>
            <person name="Zhang S."/>
            <person name="Zhang S."/>
            <person name="Huang S."/>
            <person name="Sato S."/>
            <person name="Sun S."/>
            <person name="Kwon S.J."/>
            <person name="Choi S.R."/>
            <person name="Lee T.H."/>
            <person name="Fan W."/>
            <person name="Zhao X."/>
            <person name="Tan X."/>
            <person name="Xu X."/>
            <person name="Wang Y."/>
            <person name="Qiu Y."/>
            <person name="Yin Y."/>
            <person name="Li Y."/>
            <person name="Du Y."/>
            <person name="Liao Y."/>
            <person name="Lim Y."/>
            <person name="Narusaka Y."/>
            <person name="Wang Y."/>
            <person name="Wang Z."/>
            <person name="Li Z."/>
            <person name="Wang Z."/>
            <person name="Xiong Z."/>
            <person name="Zhang Z."/>
        </authorList>
    </citation>
    <scope>NUCLEOTIDE SEQUENCE [LARGE SCALE GENOMIC DNA]</scope>
    <source>
        <strain evidence="3">cv. Chiifu-401-42</strain>
    </source>
</reference>
<dbReference type="AlphaFoldDB" id="M4FIM1"/>
<reference evidence="3" key="2">
    <citation type="journal article" date="2018" name="Hortic Res">
        <title>Improved Brassica rapa reference genome by single-molecule sequencing and chromosome conformation capture technologies.</title>
        <authorList>
            <person name="Zhang L."/>
            <person name="Cai X."/>
            <person name="Wu J."/>
            <person name="Liu M."/>
            <person name="Grob S."/>
            <person name="Cheng F."/>
            <person name="Liang J."/>
            <person name="Cai C."/>
            <person name="Liu Z."/>
            <person name="Liu B."/>
            <person name="Wang F."/>
            <person name="Li S."/>
            <person name="Liu F."/>
            <person name="Li X."/>
            <person name="Cheng L."/>
            <person name="Yang W."/>
            <person name="Li M.H."/>
            <person name="Grossniklaus U."/>
            <person name="Zheng H."/>
            <person name="Wang X."/>
        </authorList>
    </citation>
    <scope>NUCLEOTIDE SEQUENCE [LARGE SCALE GENOMIC DNA]</scope>
    <source>
        <strain evidence="3">cv. Chiifu-401-42</strain>
    </source>
</reference>
<evidence type="ECO:0000313" key="3">
    <source>
        <dbReference type="Proteomes" id="UP000011750"/>
    </source>
</evidence>
<dbReference type="STRING" id="51351.M4FIM1"/>
<name>M4FIM1_BRACM</name>
<feature type="compositionally biased region" description="Polar residues" evidence="1">
    <location>
        <begin position="108"/>
        <end position="130"/>
    </location>
</feature>
<accession>M4FIM1</accession>
<organism evidence="2 3">
    <name type="scientific">Brassica campestris</name>
    <name type="common">Field mustard</name>
    <dbReference type="NCBI Taxonomy" id="3711"/>
    <lineage>
        <taxon>Eukaryota</taxon>
        <taxon>Viridiplantae</taxon>
        <taxon>Streptophyta</taxon>
        <taxon>Embryophyta</taxon>
        <taxon>Tracheophyta</taxon>
        <taxon>Spermatophyta</taxon>
        <taxon>Magnoliopsida</taxon>
        <taxon>eudicotyledons</taxon>
        <taxon>Gunneridae</taxon>
        <taxon>Pentapetalae</taxon>
        <taxon>rosids</taxon>
        <taxon>malvids</taxon>
        <taxon>Brassicales</taxon>
        <taxon>Brassicaceae</taxon>
        <taxon>Brassiceae</taxon>
        <taxon>Brassica</taxon>
    </lineage>
</organism>
<dbReference type="InParanoid" id="M4FIM1"/>
<keyword evidence="3" id="KW-1185">Reference proteome</keyword>
<proteinExistence type="predicted"/>